<sequence length="266" mass="29592">MNKKLIALLTLCLLLLAGCGKENAAATDEKAGADAVLDTEKTYVVGLDDTFAPMGFRDESGELIGFDVELARDAAKRMGIELDFQPVDWTMKEQELESGNIDFIWNGYSITPEREEMVAFSEPYMDNRQIIVTQNDSPVNSKADLAGKRIAVQGESSALKAVMEDAAFVDTLAEVPVEYATNVECFKDVEAGRSDALVVDEVLARYYMKENGEENYKVLDENFGEERYAVGMRKDDVALKSALDQAMKEQKEDGTYDKIYATYFAK</sequence>
<dbReference type="Proteomes" id="UP000269544">
    <property type="component" value="Chromosome"/>
</dbReference>
<dbReference type="PANTHER" id="PTHR35936">
    <property type="entry name" value="MEMBRANE-BOUND LYTIC MUREIN TRANSGLYCOSYLASE F"/>
    <property type="match status" value="1"/>
</dbReference>
<dbReference type="CDD" id="cd00996">
    <property type="entry name" value="PBP2_AatB_like"/>
    <property type="match status" value="1"/>
</dbReference>
<evidence type="ECO:0000256" key="3">
    <source>
        <dbReference type="ARBA" id="ARBA00022729"/>
    </source>
</evidence>
<keyword evidence="3 5" id="KW-0732">Signal</keyword>
<dbReference type="KEGG" id="piv:NCTC13079_00121"/>
<dbReference type="PANTHER" id="PTHR35936:SF34">
    <property type="entry name" value="ABC TRANSPORTER EXTRACELLULAR-BINDING PROTEIN YCKB-RELATED"/>
    <property type="match status" value="1"/>
</dbReference>
<comment type="subcellular location">
    <subcellularLocation>
        <location evidence="1">Cell envelope</location>
    </subcellularLocation>
</comment>
<feature type="signal peptide" evidence="5">
    <location>
        <begin position="1"/>
        <end position="24"/>
    </location>
</feature>
<gene>
    <name evidence="7" type="primary">argT</name>
    <name evidence="7" type="ORF">NCTC13079_00121</name>
</gene>
<dbReference type="OrthoDB" id="9774451at2"/>
<feature type="chain" id="PRO_5039028263" evidence="5">
    <location>
        <begin position="25"/>
        <end position="266"/>
    </location>
</feature>
<name>A0A3S5F7S3_9FIRM</name>
<dbReference type="GO" id="GO:0030313">
    <property type="term" value="C:cell envelope"/>
    <property type="evidence" value="ECO:0007669"/>
    <property type="project" value="UniProtKB-SubCell"/>
</dbReference>
<evidence type="ECO:0000313" key="7">
    <source>
        <dbReference type="EMBL" id="VEJ34378.1"/>
    </source>
</evidence>
<reference evidence="7 8" key="1">
    <citation type="submission" date="2018-12" db="EMBL/GenBank/DDBJ databases">
        <authorList>
            <consortium name="Pathogen Informatics"/>
        </authorList>
    </citation>
    <scope>NUCLEOTIDE SEQUENCE [LARGE SCALE GENOMIC DNA]</scope>
    <source>
        <strain evidence="7 8">NCTC13079</strain>
    </source>
</reference>
<evidence type="ECO:0000256" key="2">
    <source>
        <dbReference type="ARBA" id="ARBA00010333"/>
    </source>
</evidence>
<dbReference type="RefSeq" id="WP_126464606.1">
    <property type="nucleotide sequence ID" value="NZ_LR134523.1"/>
</dbReference>
<dbReference type="Pfam" id="PF00497">
    <property type="entry name" value="SBP_bac_3"/>
    <property type="match status" value="1"/>
</dbReference>
<dbReference type="EMBL" id="LR134523">
    <property type="protein sequence ID" value="VEJ34378.1"/>
    <property type="molecule type" value="Genomic_DNA"/>
</dbReference>
<dbReference type="InterPro" id="IPR001638">
    <property type="entry name" value="Solute-binding_3/MltF_N"/>
</dbReference>
<keyword evidence="8" id="KW-1185">Reference proteome</keyword>
<evidence type="ECO:0000256" key="5">
    <source>
        <dbReference type="SAM" id="SignalP"/>
    </source>
</evidence>
<comment type="similarity">
    <text evidence="2 4">Belongs to the bacterial solute-binding protein 3 family.</text>
</comment>
<dbReference type="InterPro" id="IPR018313">
    <property type="entry name" value="SBP_3_CS"/>
</dbReference>
<dbReference type="SUPFAM" id="SSF53850">
    <property type="entry name" value="Periplasmic binding protein-like II"/>
    <property type="match status" value="1"/>
</dbReference>
<proteinExistence type="inferred from homology"/>
<evidence type="ECO:0000259" key="6">
    <source>
        <dbReference type="SMART" id="SM00062"/>
    </source>
</evidence>
<organism evidence="7 8">
    <name type="scientific">Aedoeadaptatus ivorii</name>
    <dbReference type="NCBI Taxonomy" id="54006"/>
    <lineage>
        <taxon>Bacteria</taxon>
        <taxon>Bacillati</taxon>
        <taxon>Bacillota</taxon>
        <taxon>Tissierellia</taxon>
        <taxon>Tissierellales</taxon>
        <taxon>Peptoniphilaceae</taxon>
        <taxon>Aedoeadaptatus</taxon>
    </lineage>
</organism>
<accession>A0A3S5F7S3</accession>
<dbReference type="SMART" id="SM00062">
    <property type="entry name" value="PBPb"/>
    <property type="match status" value="1"/>
</dbReference>
<dbReference type="Gene3D" id="3.40.190.10">
    <property type="entry name" value="Periplasmic binding protein-like II"/>
    <property type="match status" value="2"/>
</dbReference>
<dbReference type="AlphaFoldDB" id="A0A3S5F7S3"/>
<dbReference type="PROSITE" id="PS01039">
    <property type="entry name" value="SBP_BACTERIAL_3"/>
    <property type="match status" value="1"/>
</dbReference>
<feature type="domain" description="Solute-binding protein family 3/N-terminal" evidence="6">
    <location>
        <begin position="42"/>
        <end position="266"/>
    </location>
</feature>
<evidence type="ECO:0000313" key="8">
    <source>
        <dbReference type="Proteomes" id="UP000269544"/>
    </source>
</evidence>
<evidence type="ECO:0000256" key="1">
    <source>
        <dbReference type="ARBA" id="ARBA00004196"/>
    </source>
</evidence>
<evidence type="ECO:0000256" key="4">
    <source>
        <dbReference type="RuleBase" id="RU003744"/>
    </source>
</evidence>
<protein>
    <submittedName>
        <fullName evidence="7">Lysine-arginine-ornithine-binding periplasmic protein</fullName>
    </submittedName>
</protein>
<dbReference type="PROSITE" id="PS51257">
    <property type="entry name" value="PROKAR_LIPOPROTEIN"/>
    <property type="match status" value="1"/>
</dbReference>